<dbReference type="HOGENOM" id="CLU_048697_0_0_2"/>
<sequence length="290" mass="31808">MFSFKTDQKTYEIAGTRVGGQPGEIPTVLIGSMFYTKHKIVTDERAGEFDRDAAEALVRKQEELGDKTRNPALIDIVASSSEAILRYIDFVAGMNEKPFFIDSASADVKIAAIEYAKEIGLEKRIVYNSVSIETKDNEYAALKANGIESAILLSFTRDIMSSRARAETVDKLAPKMEESGIKNILVDTFVMDVPSLTPSGRATIEIKKKTGYPCGTAAHNAISTWKGLKNMLGKEGVRSADIVANIMPAIFGADFLLYGPVENCESVFPAAFTIDTTYRYAARMKETIDV</sequence>
<dbReference type="InterPro" id="IPR023467">
    <property type="entry name" value="MeTrfase_MtrH/MtxH"/>
</dbReference>
<dbReference type="OrthoDB" id="18811at2157"/>
<dbReference type="Proteomes" id="UP000006565">
    <property type="component" value="Chromosome"/>
</dbReference>
<gene>
    <name evidence="4" type="ordered locus">Mpet_2555</name>
</gene>
<keyword evidence="3 4" id="KW-0808">Transferase</keyword>
<organism evidence="4 5">
    <name type="scientific">Methanolacinia petrolearia (strain DSM 11571 / OCM 486 / SEBR 4847)</name>
    <name type="common">Methanoplanus petrolearius</name>
    <dbReference type="NCBI Taxonomy" id="679926"/>
    <lineage>
        <taxon>Archaea</taxon>
        <taxon>Methanobacteriati</taxon>
        <taxon>Methanobacteriota</taxon>
        <taxon>Stenosarchaea group</taxon>
        <taxon>Methanomicrobia</taxon>
        <taxon>Methanomicrobiales</taxon>
        <taxon>Methanomicrobiaceae</taxon>
        <taxon>Methanolacinia</taxon>
    </lineage>
</organism>
<evidence type="ECO:0000256" key="2">
    <source>
        <dbReference type="ARBA" id="ARBA00022603"/>
    </source>
</evidence>
<dbReference type="AlphaFoldDB" id="E1RF55"/>
<dbReference type="EC" id="2.1.1.86" evidence="4"/>
<proteinExistence type="inferred from homology"/>
<dbReference type="InterPro" id="IPR011005">
    <property type="entry name" value="Dihydropteroate_synth-like_sf"/>
</dbReference>
<name>E1RF55_METP4</name>
<dbReference type="STRING" id="679926.Mpet_2555"/>
<accession>E1RF55</accession>
<evidence type="ECO:0000256" key="3">
    <source>
        <dbReference type="ARBA" id="ARBA00022679"/>
    </source>
</evidence>
<dbReference type="eggNOG" id="arCOG04336">
    <property type="taxonomic scope" value="Archaea"/>
</dbReference>
<evidence type="ECO:0000313" key="4">
    <source>
        <dbReference type="EMBL" id="ADN37299.1"/>
    </source>
</evidence>
<dbReference type="Gene3D" id="3.20.20.20">
    <property type="entry name" value="Dihydropteroate synthase-like"/>
    <property type="match status" value="1"/>
</dbReference>
<dbReference type="GO" id="GO:0006730">
    <property type="term" value="P:one-carbon metabolic process"/>
    <property type="evidence" value="ECO:0007669"/>
    <property type="project" value="InterPro"/>
</dbReference>
<evidence type="ECO:0000313" key="5">
    <source>
        <dbReference type="Proteomes" id="UP000006565"/>
    </source>
</evidence>
<dbReference type="EMBL" id="CP002117">
    <property type="protein sequence ID" value="ADN37299.1"/>
    <property type="molecule type" value="Genomic_DNA"/>
</dbReference>
<dbReference type="SUPFAM" id="SSF51717">
    <property type="entry name" value="Dihydropteroate synthetase-like"/>
    <property type="match status" value="1"/>
</dbReference>
<comment type="similarity">
    <text evidence="1">Belongs to the MtrH family.</text>
</comment>
<dbReference type="KEGG" id="mpi:Mpet_2555"/>
<keyword evidence="5" id="KW-1185">Reference proteome</keyword>
<keyword evidence="2 4" id="KW-0489">Methyltransferase</keyword>
<reference evidence="4 5" key="1">
    <citation type="journal article" date="2010" name="Stand. Genomic Sci.">
        <title>Complete genome sequence of Methanoplanus petrolearius type strain (SEBR 4847).</title>
        <authorList>
            <person name="Brambilla E."/>
            <person name="Djao O.D."/>
            <person name="Daligault H."/>
            <person name="Lapidus A."/>
            <person name="Lucas S."/>
            <person name="Hammon N."/>
            <person name="Nolan M."/>
            <person name="Tice H."/>
            <person name="Cheng J.F."/>
            <person name="Han C."/>
            <person name="Tapia R."/>
            <person name="Goodwin L."/>
            <person name="Pitluck S."/>
            <person name="Liolios K."/>
            <person name="Ivanova N."/>
            <person name="Mavromatis K."/>
            <person name="Mikhailova N."/>
            <person name="Pati A."/>
            <person name="Chen A."/>
            <person name="Palaniappan K."/>
            <person name="Land M."/>
            <person name="Hauser L."/>
            <person name="Chang Y.J."/>
            <person name="Jeffries C.D."/>
            <person name="Rohde M."/>
            <person name="Spring S."/>
            <person name="Sikorski J."/>
            <person name="Goker M."/>
            <person name="Woyke T."/>
            <person name="Bristow J."/>
            <person name="Eisen J.A."/>
            <person name="Markowitz V."/>
            <person name="Hugenholtz P."/>
            <person name="Kyrpides N.C."/>
            <person name="Klenk H.P."/>
        </authorList>
    </citation>
    <scope>NUCLEOTIDE SEQUENCE [LARGE SCALE GENOMIC DNA]</scope>
    <source>
        <strain evidence="5">DSM 11571 / OCM 486 / SEBR 4847</strain>
    </source>
</reference>
<dbReference type="Pfam" id="PF02007">
    <property type="entry name" value="MtrH"/>
    <property type="match status" value="1"/>
</dbReference>
<dbReference type="NCBIfam" id="NF002142">
    <property type="entry name" value="PRK00979.1-1"/>
    <property type="match status" value="1"/>
</dbReference>
<dbReference type="PIRSF" id="PIRSF004960">
    <property type="entry name" value="MtrH_MtxH"/>
    <property type="match status" value="1"/>
</dbReference>
<dbReference type="GeneID" id="9745048"/>
<dbReference type="GO" id="GO:0008168">
    <property type="term" value="F:methyltransferase activity"/>
    <property type="evidence" value="ECO:0007669"/>
    <property type="project" value="UniProtKB-KW"/>
</dbReference>
<dbReference type="GO" id="GO:0032259">
    <property type="term" value="P:methylation"/>
    <property type="evidence" value="ECO:0007669"/>
    <property type="project" value="UniProtKB-KW"/>
</dbReference>
<evidence type="ECO:0000256" key="1">
    <source>
        <dbReference type="ARBA" id="ARBA00006230"/>
    </source>
</evidence>
<dbReference type="RefSeq" id="WP_013330472.1">
    <property type="nucleotide sequence ID" value="NC_014507.1"/>
</dbReference>
<protein>
    <submittedName>
        <fullName evidence="4">Tetrahydromethanopterin S-methyltransferase</fullName>
        <ecNumber evidence="4">2.1.1.86</ecNumber>
    </submittedName>
</protein>
<dbReference type="SMR" id="E1RF55"/>